<evidence type="ECO:0000256" key="4">
    <source>
        <dbReference type="ARBA" id="ARBA00022777"/>
    </source>
</evidence>
<evidence type="ECO:0000313" key="10">
    <source>
        <dbReference type="EMBL" id="KAF6727133.1"/>
    </source>
</evidence>
<keyword evidence="6" id="KW-0175">Coiled coil</keyword>
<dbReference type="PANTHER" id="PTHR44329">
    <property type="entry name" value="SERINE/THREONINE-PROTEIN KINASE TNNI3K-RELATED"/>
    <property type="match status" value="1"/>
</dbReference>
<evidence type="ECO:0000259" key="8">
    <source>
        <dbReference type="PROSITE" id="PS50011"/>
    </source>
</evidence>
<dbReference type="Gene3D" id="1.10.150.50">
    <property type="entry name" value="Transcription Factor, Ets-1"/>
    <property type="match status" value="1"/>
</dbReference>
<keyword evidence="2" id="KW-0808">Transferase</keyword>
<sequence>MPGVKRTHNVLLGNPNLHSEWCDPPQRLSWSCHYEMSSPSVSFVQIRFDDIHFFENCGGGSFGSVYRAKWVSRDKEVAVKKLLKIENEAEILSVLSHRNIIQFYGAIVEAPNYGIVTEYASGGSLYDYLSSEESEEMDIGQIMTWAAEIARGMHYLHSEAPVKVIHRDLKSRNVVLTADKILKICDFGASKFLTHTTHMSLVGTFPWMAPEVIQSLPVSETCDTFSYGVVLWEMLTREIPFHGLEGLQVAWLVVEKNERLTIPSSCPVSFAELMRKCWVTEPRGRPVFKHILSTLESMSKDRKLPQQCNSFLHNKAEWRCEIEATLERLKKLERDLSSKEQELKQRERRLKMWERKLIEQSNSPLLPTLDIYTWTEEQVYFWMQQVFGTGDGTCDMQRYADLFKENHITGKRLLLLTDDDMRDMGVRSKGHAMHLKAEIEKLTNDYLGFVHFPPLLKDELEKEVEQSKTVNLELVFGYHWKPGAGASDCKWKAYLELDGDEIAVTYIKDVIFNANRQDVEVLRMTKPPFVMDKWVVGLQQNQRVDYTVNYENDVKSPKSTRHSCSVVWSHSGGQDEIKTVELVIETAASHNDWNTSEKTPSDIDPKWMHNVRQRQMMTQKSQQKTTPMTSSDARTLPQFLSAHESQESSYAAAVRRSPNRFHASPWSDSRSSSPTASLSAKLSPISLGSKGSSPSSTTSESTLERERPRSAGTMHNRHKSNYFSNTFANRGRETRGTGNRGGYFQNKTGRTPQQPGRPRSNSYSVSSQNHPPIIPGILSVTGNPSEEREGGKASDGGWIKVERQKKVQRPDNKQTKGRPARRGSRGGRGAGGRT</sequence>
<evidence type="ECO:0000256" key="1">
    <source>
        <dbReference type="ARBA" id="ARBA00022527"/>
    </source>
</evidence>
<feature type="compositionally biased region" description="Low complexity" evidence="7">
    <location>
        <begin position="615"/>
        <end position="631"/>
    </location>
</feature>
<organism evidence="10 11">
    <name type="scientific">Oryzias melastigma</name>
    <name type="common">Marine medaka</name>
    <dbReference type="NCBI Taxonomy" id="30732"/>
    <lineage>
        <taxon>Eukaryota</taxon>
        <taxon>Metazoa</taxon>
        <taxon>Chordata</taxon>
        <taxon>Craniata</taxon>
        <taxon>Vertebrata</taxon>
        <taxon>Euteleostomi</taxon>
        <taxon>Actinopterygii</taxon>
        <taxon>Neopterygii</taxon>
        <taxon>Teleostei</taxon>
        <taxon>Neoteleostei</taxon>
        <taxon>Acanthomorphata</taxon>
        <taxon>Ovalentaria</taxon>
        <taxon>Atherinomorphae</taxon>
        <taxon>Beloniformes</taxon>
        <taxon>Adrianichthyidae</taxon>
        <taxon>Oryziinae</taxon>
        <taxon>Oryzias</taxon>
    </lineage>
</organism>
<feature type="domain" description="Protein kinase" evidence="8">
    <location>
        <begin position="51"/>
        <end position="312"/>
    </location>
</feature>
<accession>A0A834CGK6</accession>
<name>A0A834CGK6_ORYME</name>
<dbReference type="Proteomes" id="UP000646548">
    <property type="component" value="Unassembled WGS sequence"/>
</dbReference>
<evidence type="ECO:0000256" key="2">
    <source>
        <dbReference type="ARBA" id="ARBA00022679"/>
    </source>
</evidence>
<feature type="domain" description="SAM" evidence="9">
    <location>
        <begin position="374"/>
        <end position="445"/>
    </location>
</feature>
<dbReference type="PROSITE" id="PS50011">
    <property type="entry name" value="PROTEIN_KINASE_DOM"/>
    <property type="match status" value="1"/>
</dbReference>
<evidence type="ECO:0000259" key="9">
    <source>
        <dbReference type="PROSITE" id="PS50105"/>
    </source>
</evidence>
<keyword evidence="5" id="KW-0067">ATP-binding</keyword>
<dbReference type="PANTHER" id="PTHR44329:SF288">
    <property type="entry name" value="MITOGEN-ACTIVATED PROTEIN KINASE KINASE KINASE 20"/>
    <property type="match status" value="1"/>
</dbReference>
<evidence type="ECO:0000256" key="3">
    <source>
        <dbReference type="ARBA" id="ARBA00022741"/>
    </source>
</evidence>
<dbReference type="InterPro" id="IPR001245">
    <property type="entry name" value="Ser-Thr/Tyr_kinase_cat_dom"/>
</dbReference>
<feature type="region of interest" description="Disordered" evidence="7">
    <location>
        <begin position="613"/>
        <end position="633"/>
    </location>
</feature>
<feature type="region of interest" description="Disordered" evidence="7">
    <location>
        <begin position="661"/>
        <end position="834"/>
    </location>
</feature>
<feature type="compositionally biased region" description="Polar residues" evidence="7">
    <location>
        <begin position="745"/>
        <end position="770"/>
    </location>
</feature>
<feature type="compositionally biased region" description="Basic and acidic residues" evidence="7">
    <location>
        <begin position="800"/>
        <end position="814"/>
    </location>
</feature>
<dbReference type="Pfam" id="PF00536">
    <property type="entry name" value="SAM_1"/>
    <property type="match status" value="1"/>
</dbReference>
<dbReference type="InterPro" id="IPR001660">
    <property type="entry name" value="SAM"/>
</dbReference>
<keyword evidence="3" id="KW-0547">Nucleotide-binding</keyword>
<proteinExistence type="predicted"/>
<protein>
    <submittedName>
        <fullName evidence="10">Mitogen-activated protein kinase kinase kinase MLT</fullName>
    </submittedName>
</protein>
<dbReference type="GO" id="GO:0005524">
    <property type="term" value="F:ATP binding"/>
    <property type="evidence" value="ECO:0007669"/>
    <property type="project" value="UniProtKB-KW"/>
</dbReference>
<evidence type="ECO:0000256" key="5">
    <source>
        <dbReference type="ARBA" id="ARBA00022840"/>
    </source>
</evidence>
<dbReference type="InterPro" id="IPR008271">
    <property type="entry name" value="Ser/Thr_kinase_AS"/>
</dbReference>
<evidence type="ECO:0000313" key="11">
    <source>
        <dbReference type="Proteomes" id="UP000646548"/>
    </source>
</evidence>
<dbReference type="GO" id="GO:0004709">
    <property type="term" value="F:MAP kinase kinase kinase activity"/>
    <property type="evidence" value="ECO:0007669"/>
    <property type="project" value="TreeGrafter"/>
</dbReference>
<dbReference type="Pfam" id="PF07714">
    <property type="entry name" value="PK_Tyr_Ser-Thr"/>
    <property type="match status" value="1"/>
</dbReference>
<dbReference type="CDD" id="cd09529">
    <property type="entry name" value="SAM_MLTK"/>
    <property type="match status" value="1"/>
</dbReference>
<feature type="compositionally biased region" description="Low complexity" evidence="7">
    <location>
        <begin position="663"/>
        <end position="701"/>
    </location>
</feature>
<reference evidence="10" key="1">
    <citation type="journal article" name="BMC Genomics">
        <title>Long-read sequencing and de novo genome assembly of marine medaka (Oryzias melastigma).</title>
        <authorList>
            <person name="Liang P."/>
            <person name="Saqib H.S.A."/>
            <person name="Ni X."/>
            <person name="Shen Y."/>
        </authorList>
    </citation>
    <scope>NUCLEOTIDE SEQUENCE</scope>
    <source>
        <strain evidence="10">Bigg-433</strain>
    </source>
</reference>
<evidence type="ECO:0000256" key="7">
    <source>
        <dbReference type="SAM" id="MobiDB-lite"/>
    </source>
</evidence>
<dbReference type="PROSITE" id="PS00108">
    <property type="entry name" value="PROTEIN_KINASE_ST"/>
    <property type="match status" value="1"/>
</dbReference>
<dbReference type="SMART" id="SM00454">
    <property type="entry name" value="SAM"/>
    <property type="match status" value="1"/>
</dbReference>
<dbReference type="AlphaFoldDB" id="A0A834CGK6"/>
<keyword evidence="1" id="KW-0723">Serine/threonine-protein kinase</keyword>
<dbReference type="FunFam" id="1.10.510.10:FF:000243">
    <property type="entry name" value="mitogen-activated protein kinase kinase kinase 20 isoform X2"/>
    <property type="match status" value="1"/>
</dbReference>
<evidence type="ECO:0000256" key="6">
    <source>
        <dbReference type="SAM" id="Coils"/>
    </source>
</evidence>
<dbReference type="FunFam" id="3.30.200.20:FF:000220">
    <property type="entry name" value="mitogen-activated protein kinase kinase kinase 20 isoform X1"/>
    <property type="match status" value="1"/>
</dbReference>
<dbReference type="SUPFAM" id="SSF47769">
    <property type="entry name" value="SAM/Pointed domain"/>
    <property type="match status" value="1"/>
</dbReference>
<dbReference type="PRINTS" id="PR00109">
    <property type="entry name" value="TYRKINASE"/>
</dbReference>
<gene>
    <name evidence="10" type="ORF">FQA47_003163</name>
</gene>
<dbReference type="EMBL" id="WKFB01000312">
    <property type="protein sequence ID" value="KAF6727133.1"/>
    <property type="molecule type" value="Genomic_DNA"/>
</dbReference>
<feature type="coiled-coil region" evidence="6">
    <location>
        <begin position="315"/>
        <end position="356"/>
    </location>
</feature>
<keyword evidence="4 10" id="KW-0418">Kinase</keyword>
<dbReference type="PROSITE" id="PS50105">
    <property type="entry name" value="SAM_DOMAIN"/>
    <property type="match status" value="1"/>
</dbReference>
<dbReference type="SMART" id="SM00220">
    <property type="entry name" value="S_TKc"/>
    <property type="match status" value="1"/>
</dbReference>
<dbReference type="InterPro" id="IPR000719">
    <property type="entry name" value="Prot_kinase_dom"/>
</dbReference>
<dbReference type="Gene3D" id="1.10.510.10">
    <property type="entry name" value="Transferase(Phosphotransferase) domain 1"/>
    <property type="match status" value="1"/>
</dbReference>
<dbReference type="GO" id="GO:0005737">
    <property type="term" value="C:cytoplasm"/>
    <property type="evidence" value="ECO:0007669"/>
    <property type="project" value="TreeGrafter"/>
</dbReference>
<comment type="caution">
    <text evidence="10">The sequence shown here is derived from an EMBL/GenBank/DDBJ whole genome shotgun (WGS) entry which is preliminary data.</text>
</comment>
<feature type="compositionally biased region" description="Basic residues" evidence="7">
    <location>
        <begin position="815"/>
        <end position="825"/>
    </location>
</feature>
<dbReference type="SUPFAM" id="SSF56112">
    <property type="entry name" value="Protein kinase-like (PK-like)"/>
    <property type="match status" value="1"/>
</dbReference>
<dbReference type="Gene3D" id="3.30.200.20">
    <property type="entry name" value="Phosphorylase Kinase, domain 1"/>
    <property type="match status" value="1"/>
</dbReference>
<dbReference type="InterPro" id="IPR011009">
    <property type="entry name" value="Kinase-like_dom_sf"/>
</dbReference>
<dbReference type="InterPro" id="IPR013761">
    <property type="entry name" value="SAM/pointed_sf"/>
</dbReference>
<dbReference type="InterPro" id="IPR051681">
    <property type="entry name" value="Ser/Thr_Kinases-Pseudokinases"/>
</dbReference>